<gene>
    <name evidence="3" type="ORF">WR25_04972</name>
</gene>
<feature type="domain" description="C2H2-type" evidence="2">
    <location>
        <begin position="372"/>
        <end position="395"/>
    </location>
</feature>
<keyword evidence="4" id="KW-1185">Reference proteome</keyword>
<dbReference type="Proteomes" id="UP000218231">
    <property type="component" value="Unassembled WGS sequence"/>
</dbReference>
<feature type="compositionally biased region" description="Low complexity" evidence="1">
    <location>
        <begin position="485"/>
        <end position="507"/>
    </location>
</feature>
<evidence type="ECO:0000313" key="3">
    <source>
        <dbReference type="EMBL" id="PAV68113.1"/>
    </source>
</evidence>
<dbReference type="AlphaFoldDB" id="A0A2A2K2K1"/>
<reference evidence="3 4" key="1">
    <citation type="journal article" date="2017" name="Curr. Biol.">
        <title>Genome architecture and evolution of a unichromosomal asexual nematode.</title>
        <authorList>
            <person name="Fradin H."/>
            <person name="Zegar C."/>
            <person name="Gutwein M."/>
            <person name="Lucas J."/>
            <person name="Kovtun M."/>
            <person name="Corcoran D."/>
            <person name="Baugh L.R."/>
            <person name="Kiontke K."/>
            <person name="Gunsalus K."/>
            <person name="Fitch D.H."/>
            <person name="Piano F."/>
        </authorList>
    </citation>
    <scope>NUCLEOTIDE SEQUENCE [LARGE SCALE GENOMIC DNA]</scope>
    <source>
        <strain evidence="3">PF1309</strain>
    </source>
</reference>
<dbReference type="STRING" id="2018661.A0A2A2K2K1"/>
<accession>A0A2A2K2K1</accession>
<comment type="caution">
    <text evidence="3">The sequence shown here is derived from an EMBL/GenBank/DDBJ whole genome shotgun (WGS) entry which is preliminary data.</text>
</comment>
<dbReference type="EMBL" id="LIAE01009814">
    <property type="protein sequence ID" value="PAV68113.1"/>
    <property type="molecule type" value="Genomic_DNA"/>
</dbReference>
<evidence type="ECO:0000259" key="2">
    <source>
        <dbReference type="SMART" id="SM00355"/>
    </source>
</evidence>
<sequence>MSEGGESSPNGEHDTGTSATVLIGEVEREVYFSVNGTIKLEEEDSPIKAEVFSLEDSTFSRCSNSSYDIFRNFVANICFQGSSSGMEQSGVIGLNRDVPCDGSDLPSSSVIKTEDVECLSDNSHSSQEVMSEGTLVDSLMGEMPQSSSSRPANMVNYFRQLLDSEEVPEDDEDVVDDIILNDRIKKEEGDDQFDNEEHIIETFNISTAQNEDDHPEHHPNLVRNRIRKKCRMCGVETTKVNLHVFMHLFKIHKMGRLVCSVDGCLFDHYEKRKMTQHMKELHEGEGQIREAASTSPVFRAKFKHLFKMCWGVPNSSIQNGDLKKQSSGEILGLRDKTVFCHACNMYVFGGTPEYKLMHVGFHMVHDLNMPRYSCKQCDYSHCQTRYVTRHAQENHQLRDGEEAFYDNINSWDIDSLRSISVRLFGHSNVALLCMPLSWKLYHKQFDLIDTANAAEKAVLDRFRAISMKAKLGILKKTSSLEKSLKQPTSSSSSFPSTSSASASVPAAKVPPPAIKKETTPLIAYSTYARDAPSKRGKRPAIQHFRAKCGICRKFISPDNSNEFMEHFSQHLFEFHQIGLLQCTLCDFQAVNSNLAKMHGHFSHQTEGCFKENVESWPLAKIRDVSLRCYGDEDFAFSMIPYKYKHIQFQEPQESIQTSVSACSLLDGAMKRAGVAATSGELHSLNKIFRRSKRKDPGGNLMPPRKKQRDREDREEDLELFKLLHGMGKTE</sequence>
<feature type="domain" description="C2H2-type" evidence="2">
    <location>
        <begin position="580"/>
        <end position="603"/>
    </location>
</feature>
<name>A0A2A2K2K1_9BILA</name>
<evidence type="ECO:0000313" key="4">
    <source>
        <dbReference type="Proteomes" id="UP000218231"/>
    </source>
</evidence>
<dbReference type="SMART" id="SM00355">
    <property type="entry name" value="ZnF_C2H2"/>
    <property type="match status" value="5"/>
</dbReference>
<protein>
    <recommendedName>
        <fullName evidence="2">C2H2-type domain-containing protein</fullName>
    </recommendedName>
</protein>
<evidence type="ECO:0000256" key="1">
    <source>
        <dbReference type="SAM" id="MobiDB-lite"/>
    </source>
</evidence>
<feature type="domain" description="C2H2-type" evidence="2">
    <location>
        <begin position="228"/>
        <end position="252"/>
    </location>
</feature>
<feature type="domain" description="C2H2-type" evidence="2">
    <location>
        <begin position="546"/>
        <end position="570"/>
    </location>
</feature>
<feature type="domain" description="C2H2-type" evidence="2">
    <location>
        <begin position="257"/>
        <end position="282"/>
    </location>
</feature>
<feature type="region of interest" description="Disordered" evidence="1">
    <location>
        <begin position="484"/>
        <end position="512"/>
    </location>
</feature>
<proteinExistence type="predicted"/>
<feature type="region of interest" description="Disordered" evidence="1">
    <location>
        <begin position="691"/>
        <end position="714"/>
    </location>
</feature>
<organism evidence="3 4">
    <name type="scientific">Diploscapter pachys</name>
    <dbReference type="NCBI Taxonomy" id="2018661"/>
    <lineage>
        <taxon>Eukaryota</taxon>
        <taxon>Metazoa</taxon>
        <taxon>Ecdysozoa</taxon>
        <taxon>Nematoda</taxon>
        <taxon>Chromadorea</taxon>
        <taxon>Rhabditida</taxon>
        <taxon>Rhabditina</taxon>
        <taxon>Rhabditomorpha</taxon>
        <taxon>Rhabditoidea</taxon>
        <taxon>Rhabditidae</taxon>
        <taxon>Diploscapter</taxon>
    </lineage>
</organism>
<dbReference type="InterPro" id="IPR013087">
    <property type="entry name" value="Znf_C2H2_type"/>
</dbReference>